<dbReference type="PANTHER" id="PTHR31870:SF2">
    <property type="entry name" value="CHROMOSOME 11 OPEN READING FRAME 87"/>
    <property type="match status" value="1"/>
</dbReference>
<evidence type="ECO:0000256" key="5">
    <source>
        <dbReference type="ARBA" id="ARBA00023136"/>
    </source>
</evidence>
<dbReference type="OrthoDB" id="9943854at2759"/>
<organism evidence="9 10">
    <name type="scientific">Austrofundulus limnaeus</name>
    <name type="common">Annual killifish</name>
    <dbReference type="NCBI Taxonomy" id="52670"/>
    <lineage>
        <taxon>Eukaryota</taxon>
        <taxon>Metazoa</taxon>
        <taxon>Chordata</taxon>
        <taxon>Craniata</taxon>
        <taxon>Vertebrata</taxon>
        <taxon>Euteleostomi</taxon>
        <taxon>Actinopterygii</taxon>
        <taxon>Neopterygii</taxon>
        <taxon>Teleostei</taxon>
        <taxon>Neoteleostei</taxon>
        <taxon>Acanthomorphata</taxon>
        <taxon>Ovalentaria</taxon>
        <taxon>Atherinomorphae</taxon>
        <taxon>Cyprinodontiformes</taxon>
        <taxon>Rivulidae</taxon>
        <taxon>Austrofundulus</taxon>
    </lineage>
</organism>
<keyword evidence="5 8" id="KW-0472">Membrane</keyword>
<evidence type="ECO:0000256" key="8">
    <source>
        <dbReference type="SAM" id="Phobius"/>
    </source>
</evidence>
<dbReference type="AlphaFoldDB" id="A0A2I4AJE2"/>
<keyword evidence="4 8" id="KW-1133">Transmembrane helix</keyword>
<protein>
    <submittedName>
        <fullName evidence="10">Uncharacterized protein C11orf87 homolog</fullName>
    </submittedName>
</protein>
<comment type="subcellular location">
    <subcellularLocation>
        <location evidence="1">Membrane</location>
        <topology evidence="1">Single-pass type I membrane protein</topology>
    </subcellularLocation>
</comment>
<proteinExistence type="predicted"/>
<accession>A0A2I4AJE2</accession>
<keyword evidence="6" id="KW-0325">Glycoprotein</keyword>
<evidence type="ECO:0000256" key="6">
    <source>
        <dbReference type="ARBA" id="ARBA00023180"/>
    </source>
</evidence>
<dbReference type="InParanoid" id="A0A2I4AJE2"/>
<evidence type="ECO:0000256" key="1">
    <source>
        <dbReference type="ARBA" id="ARBA00004479"/>
    </source>
</evidence>
<dbReference type="PANTHER" id="PTHR31870">
    <property type="entry name" value="SI:DKEY-183I3.9-RELATED"/>
    <property type="match status" value="1"/>
</dbReference>
<dbReference type="GeneID" id="106511386"/>
<feature type="region of interest" description="Disordered" evidence="7">
    <location>
        <begin position="74"/>
        <end position="146"/>
    </location>
</feature>
<dbReference type="InterPro" id="IPR037670">
    <property type="entry name" value="C11orf87"/>
</dbReference>
<reference evidence="10" key="1">
    <citation type="submission" date="2025-08" db="UniProtKB">
        <authorList>
            <consortium name="RefSeq"/>
        </authorList>
    </citation>
    <scope>IDENTIFICATION</scope>
    <source>
        <strain evidence="10">Quisiro</strain>
        <tissue evidence="10">Liver</tissue>
    </source>
</reference>
<dbReference type="KEGG" id="alim:106511386"/>
<keyword evidence="9" id="KW-1185">Reference proteome</keyword>
<dbReference type="GO" id="GO:0016020">
    <property type="term" value="C:membrane"/>
    <property type="evidence" value="ECO:0007669"/>
    <property type="project" value="UniProtKB-SubCell"/>
</dbReference>
<name>A0A2I4AJE2_AUSLI</name>
<sequence length="146" mass="15644">MTARPAEAPGLSVPLHRCRAGFEAGNGTCAEQLGLLPPFSSTLALLVLVAVLAGIVLVSLATFHFHKRKLRNRKIRRAQEEYERDSRSPARAARASGGGGGEPARPCVIVRPVRREEKPSCRSGVDNGDVATEDKQAPHEAVPLDC</sequence>
<dbReference type="RefSeq" id="XP_013855596.1">
    <property type="nucleotide sequence ID" value="XM_014000142.1"/>
</dbReference>
<feature type="transmembrane region" description="Helical" evidence="8">
    <location>
        <begin position="43"/>
        <end position="66"/>
    </location>
</feature>
<gene>
    <name evidence="10" type="primary">LOC106511386</name>
</gene>
<keyword evidence="2 8" id="KW-0812">Transmembrane</keyword>
<feature type="compositionally biased region" description="Basic and acidic residues" evidence="7">
    <location>
        <begin position="77"/>
        <end position="88"/>
    </location>
</feature>
<evidence type="ECO:0000313" key="9">
    <source>
        <dbReference type="Proteomes" id="UP000192220"/>
    </source>
</evidence>
<evidence type="ECO:0000256" key="7">
    <source>
        <dbReference type="SAM" id="MobiDB-lite"/>
    </source>
</evidence>
<dbReference type="Proteomes" id="UP000192220">
    <property type="component" value="Unplaced"/>
</dbReference>
<evidence type="ECO:0000256" key="3">
    <source>
        <dbReference type="ARBA" id="ARBA00022729"/>
    </source>
</evidence>
<keyword evidence="3" id="KW-0732">Signal</keyword>
<evidence type="ECO:0000256" key="4">
    <source>
        <dbReference type="ARBA" id="ARBA00022989"/>
    </source>
</evidence>
<evidence type="ECO:0000313" key="10">
    <source>
        <dbReference type="RefSeq" id="XP_013855596.1"/>
    </source>
</evidence>
<evidence type="ECO:0000256" key="2">
    <source>
        <dbReference type="ARBA" id="ARBA00022692"/>
    </source>
</evidence>